<dbReference type="EMBL" id="CM004404">
    <property type="protein sequence ID" value="KAG8633531.1"/>
    <property type="molecule type" value="Genomic_DNA"/>
</dbReference>
<evidence type="ECO:0000313" key="2">
    <source>
        <dbReference type="Proteomes" id="UP000091857"/>
    </source>
</evidence>
<dbReference type="Proteomes" id="UP000091857">
    <property type="component" value="Chromosome 18"/>
</dbReference>
<comment type="caution">
    <text evidence="1">The sequence shown here is derived from an EMBL/GenBank/DDBJ whole genome shotgun (WGS) entry which is preliminary data.</text>
</comment>
<organism evidence="1 2">
    <name type="scientific">Manihot esculenta</name>
    <name type="common">Cassava</name>
    <name type="synonym">Jatropha manihot</name>
    <dbReference type="NCBI Taxonomy" id="3983"/>
    <lineage>
        <taxon>Eukaryota</taxon>
        <taxon>Viridiplantae</taxon>
        <taxon>Streptophyta</taxon>
        <taxon>Embryophyta</taxon>
        <taxon>Tracheophyta</taxon>
        <taxon>Spermatophyta</taxon>
        <taxon>Magnoliopsida</taxon>
        <taxon>eudicotyledons</taxon>
        <taxon>Gunneridae</taxon>
        <taxon>Pentapetalae</taxon>
        <taxon>rosids</taxon>
        <taxon>fabids</taxon>
        <taxon>Malpighiales</taxon>
        <taxon>Euphorbiaceae</taxon>
        <taxon>Crotonoideae</taxon>
        <taxon>Manihoteae</taxon>
        <taxon>Manihot</taxon>
    </lineage>
</organism>
<reference evidence="2" key="1">
    <citation type="journal article" date="2016" name="Nat. Biotechnol.">
        <title>Sequencing wild and cultivated cassava and related species reveals extensive interspecific hybridization and genetic diversity.</title>
        <authorList>
            <person name="Bredeson J.V."/>
            <person name="Lyons J.B."/>
            <person name="Prochnik S.E."/>
            <person name="Wu G.A."/>
            <person name="Ha C.M."/>
            <person name="Edsinger-Gonzales E."/>
            <person name="Grimwood J."/>
            <person name="Schmutz J."/>
            <person name="Rabbi I.Y."/>
            <person name="Egesi C."/>
            <person name="Nauluvula P."/>
            <person name="Lebot V."/>
            <person name="Ndunguru J."/>
            <person name="Mkamilo G."/>
            <person name="Bart R.S."/>
            <person name="Setter T.L."/>
            <person name="Gleadow R.M."/>
            <person name="Kulakow P."/>
            <person name="Ferguson M.E."/>
            <person name="Rounsley S."/>
            <person name="Rokhsar D.S."/>
        </authorList>
    </citation>
    <scope>NUCLEOTIDE SEQUENCE [LARGE SCALE GENOMIC DNA]</scope>
    <source>
        <strain evidence="2">cv. AM560-2</strain>
    </source>
</reference>
<accession>A0ACB7G0T9</accession>
<evidence type="ECO:0000313" key="1">
    <source>
        <dbReference type="EMBL" id="KAG8633531.1"/>
    </source>
</evidence>
<keyword evidence="2" id="KW-1185">Reference proteome</keyword>
<proteinExistence type="predicted"/>
<name>A0ACB7G0T9_MANES</name>
<sequence>MDVLLEVPSCYMPKRGVSRDAKRLNLSSLLRLYGQEIFKAHRWPDKHSRHPPP</sequence>
<gene>
    <name evidence="1" type="ORF">MANES_18G113101v8</name>
</gene>
<protein>
    <submittedName>
        <fullName evidence="1">Uncharacterized protein</fullName>
    </submittedName>
</protein>